<dbReference type="GO" id="GO:0035435">
    <property type="term" value="P:phosphate ion transmembrane transport"/>
    <property type="evidence" value="ECO:0007669"/>
    <property type="project" value="InterPro"/>
</dbReference>
<sequence>MSTYLIHQISKSYRGRTVLAVEELAIAAGRCLALLGPSGAGKSTLLRLLNFLEVPEQGQLSYAGQIIAAGGPPLDVRREVTTVFQRPLLLDTSVWGNVAYGLRLRRRYAHTAVASALEQVGMSHLAHAAARTLSGGEAQRVALARAVVIQPRVLLLDEPTANLDPANVAVIEAVVQTLRTSGTTIVIVTHNLFQAQRLADDVALLIDGQLIESGPSAEFFRRPRDGRSQAFVAGRMIY</sequence>
<dbReference type="EMBL" id="RSAS01000261">
    <property type="protein sequence ID" value="RRR74533.1"/>
    <property type="molecule type" value="Genomic_DNA"/>
</dbReference>
<dbReference type="SUPFAM" id="SSF52540">
    <property type="entry name" value="P-loop containing nucleoside triphosphate hydrolases"/>
    <property type="match status" value="1"/>
</dbReference>
<reference evidence="5 6" key="1">
    <citation type="submission" date="2018-12" db="EMBL/GenBank/DDBJ databases">
        <title>Genome Sequence of Candidatus Viridilinea halotolerans isolated from saline sulfide-rich spring.</title>
        <authorList>
            <person name="Grouzdev D.S."/>
            <person name="Burganskaya E.I."/>
            <person name="Krutkina M.S."/>
            <person name="Sukhacheva M.V."/>
            <person name="Gorlenko V.M."/>
        </authorList>
    </citation>
    <scope>NUCLEOTIDE SEQUENCE [LARGE SCALE GENOMIC DNA]</scope>
    <source>
        <strain evidence="5">Chok-6</strain>
    </source>
</reference>
<comment type="caution">
    <text evidence="5">The sequence shown here is derived from an EMBL/GenBank/DDBJ whole genome shotgun (WGS) entry which is preliminary data.</text>
</comment>
<keyword evidence="2" id="KW-0547">Nucleotide-binding</keyword>
<evidence type="ECO:0000313" key="6">
    <source>
        <dbReference type="Proteomes" id="UP000280307"/>
    </source>
</evidence>
<dbReference type="Pfam" id="PF00005">
    <property type="entry name" value="ABC_tran"/>
    <property type="match status" value="1"/>
</dbReference>
<dbReference type="InterPro" id="IPR003439">
    <property type="entry name" value="ABC_transporter-like_ATP-bd"/>
</dbReference>
<dbReference type="GO" id="GO:0005524">
    <property type="term" value="F:ATP binding"/>
    <property type="evidence" value="ECO:0007669"/>
    <property type="project" value="UniProtKB-KW"/>
</dbReference>
<dbReference type="InterPro" id="IPR017871">
    <property type="entry name" value="ABC_transporter-like_CS"/>
</dbReference>
<evidence type="ECO:0000256" key="2">
    <source>
        <dbReference type="ARBA" id="ARBA00022741"/>
    </source>
</evidence>
<keyword evidence="1" id="KW-0813">Transport</keyword>
<dbReference type="InterPro" id="IPR003593">
    <property type="entry name" value="AAA+_ATPase"/>
</dbReference>
<dbReference type="AlphaFoldDB" id="A0A426U3T1"/>
<dbReference type="InterPro" id="IPR027417">
    <property type="entry name" value="P-loop_NTPase"/>
</dbReference>
<dbReference type="CDD" id="cd03260">
    <property type="entry name" value="ABC_PstB_phosphate_transporter"/>
    <property type="match status" value="1"/>
</dbReference>
<organism evidence="5 6">
    <name type="scientific">Candidatus Viridilinea halotolerans</name>
    <dbReference type="NCBI Taxonomy" id="2491704"/>
    <lineage>
        <taxon>Bacteria</taxon>
        <taxon>Bacillati</taxon>
        <taxon>Chloroflexota</taxon>
        <taxon>Chloroflexia</taxon>
        <taxon>Chloroflexales</taxon>
        <taxon>Chloroflexineae</taxon>
        <taxon>Oscillochloridaceae</taxon>
        <taxon>Candidatus Viridilinea</taxon>
    </lineage>
</organism>
<accession>A0A426U3T1</accession>
<evidence type="ECO:0000256" key="1">
    <source>
        <dbReference type="ARBA" id="ARBA00022448"/>
    </source>
</evidence>
<dbReference type="PROSITE" id="PS00211">
    <property type="entry name" value="ABC_TRANSPORTER_1"/>
    <property type="match status" value="1"/>
</dbReference>
<dbReference type="GO" id="GO:0016020">
    <property type="term" value="C:membrane"/>
    <property type="evidence" value="ECO:0007669"/>
    <property type="project" value="InterPro"/>
</dbReference>
<dbReference type="Proteomes" id="UP000280307">
    <property type="component" value="Unassembled WGS sequence"/>
</dbReference>
<protein>
    <submittedName>
        <fullName evidence="5">Phosphate ABC transporter ATP-binding protein</fullName>
    </submittedName>
</protein>
<dbReference type="PROSITE" id="PS50893">
    <property type="entry name" value="ABC_TRANSPORTER_2"/>
    <property type="match status" value="1"/>
</dbReference>
<proteinExistence type="predicted"/>
<dbReference type="PANTHER" id="PTHR43423:SF1">
    <property type="entry name" value="ABC TRANSPORTER I FAMILY MEMBER 17"/>
    <property type="match status" value="1"/>
</dbReference>
<evidence type="ECO:0000313" key="5">
    <source>
        <dbReference type="EMBL" id="RRR74533.1"/>
    </source>
</evidence>
<dbReference type="GO" id="GO:0005315">
    <property type="term" value="F:phosphate transmembrane transporter activity"/>
    <property type="evidence" value="ECO:0007669"/>
    <property type="project" value="InterPro"/>
</dbReference>
<gene>
    <name evidence="5" type="ORF">EI684_06790</name>
</gene>
<name>A0A426U3T1_9CHLR</name>
<dbReference type="Gene3D" id="3.40.50.300">
    <property type="entry name" value="P-loop containing nucleotide triphosphate hydrolases"/>
    <property type="match status" value="1"/>
</dbReference>
<evidence type="ECO:0000259" key="4">
    <source>
        <dbReference type="PROSITE" id="PS50893"/>
    </source>
</evidence>
<evidence type="ECO:0000256" key="3">
    <source>
        <dbReference type="ARBA" id="ARBA00022840"/>
    </source>
</evidence>
<dbReference type="GO" id="GO:0016887">
    <property type="term" value="F:ATP hydrolysis activity"/>
    <property type="evidence" value="ECO:0007669"/>
    <property type="project" value="InterPro"/>
</dbReference>
<dbReference type="PANTHER" id="PTHR43423">
    <property type="entry name" value="ABC TRANSPORTER I FAMILY MEMBER 17"/>
    <property type="match status" value="1"/>
</dbReference>
<feature type="domain" description="ABC transporter" evidence="4">
    <location>
        <begin position="4"/>
        <end position="232"/>
    </location>
</feature>
<dbReference type="InterPro" id="IPR005670">
    <property type="entry name" value="PstB-like"/>
</dbReference>
<dbReference type="SMART" id="SM00382">
    <property type="entry name" value="AAA"/>
    <property type="match status" value="1"/>
</dbReference>
<keyword evidence="3 5" id="KW-0067">ATP-binding</keyword>